<dbReference type="GO" id="GO:0000160">
    <property type="term" value="P:phosphorelay signal transduction system"/>
    <property type="evidence" value="ECO:0007669"/>
    <property type="project" value="InterPro"/>
</dbReference>
<dbReference type="PANTHER" id="PTHR44591:SF23">
    <property type="entry name" value="CHEY SUBFAMILY"/>
    <property type="match status" value="1"/>
</dbReference>
<dbReference type="PROSITE" id="PS50110">
    <property type="entry name" value="RESPONSE_REGULATORY"/>
    <property type="match status" value="1"/>
</dbReference>
<accession>A0A1I6IIT0</accession>
<dbReference type="Gene3D" id="3.40.50.2300">
    <property type="match status" value="1"/>
</dbReference>
<dbReference type="InterPro" id="IPR001789">
    <property type="entry name" value="Sig_transdc_resp-reg_receiver"/>
</dbReference>
<evidence type="ECO:0000313" key="4">
    <source>
        <dbReference type="EMBL" id="SFR66626.1"/>
    </source>
</evidence>
<dbReference type="STRING" id="553469.SAMN04487947_3331"/>
<dbReference type="SUPFAM" id="SSF52172">
    <property type="entry name" value="CheY-like"/>
    <property type="match status" value="1"/>
</dbReference>
<evidence type="ECO:0000259" key="3">
    <source>
        <dbReference type="PROSITE" id="PS50110"/>
    </source>
</evidence>
<dbReference type="InterPro" id="IPR011006">
    <property type="entry name" value="CheY-like_superfamily"/>
</dbReference>
<keyword evidence="5" id="KW-1185">Reference proteome</keyword>
<protein>
    <submittedName>
        <fullName evidence="4">Response regulator receiver domain-containing protein</fullName>
    </submittedName>
</protein>
<feature type="modified residue" description="4-aspartylphosphate" evidence="2">
    <location>
        <position position="60"/>
    </location>
</feature>
<dbReference type="OrthoDB" id="9652at2157"/>
<dbReference type="CDD" id="cd00156">
    <property type="entry name" value="REC"/>
    <property type="match status" value="1"/>
</dbReference>
<proteinExistence type="predicted"/>
<dbReference type="RefSeq" id="WP_089809674.1">
    <property type="nucleotide sequence ID" value="NZ_FOYT01000003.1"/>
</dbReference>
<dbReference type="Proteomes" id="UP000198531">
    <property type="component" value="Unassembled WGS sequence"/>
</dbReference>
<dbReference type="SMART" id="SM00448">
    <property type="entry name" value="REC"/>
    <property type="match status" value="1"/>
</dbReference>
<organism evidence="4 5">
    <name type="scientific">Halogeometricum rufum</name>
    <dbReference type="NCBI Taxonomy" id="553469"/>
    <lineage>
        <taxon>Archaea</taxon>
        <taxon>Methanobacteriati</taxon>
        <taxon>Methanobacteriota</taxon>
        <taxon>Stenosarchaea group</taxon>
        <taxon>Halobacteria</taxon>
        <taxon>Halobacteriales</taxon>
        <taxon>Haloferacaceae</taxon>
        <taxon>Halogeometricum</taxon>
    </lineage>
</organism>
<feature type="domain" description="Response regulatory" evidence="3">
    <location>
        <begin position="11"/>
        <end position="122"/>
    </location>
</feature>
<dbReference type="InterPro" id="IPR050595">
    <property type="entry name" value="Bact_response_regulator"/>
</dbReference>
<name>A0A1I6IIT0_9EURY</name>
<reference evidence="5" key="1">
    <citation type="submission" date="2016-10" db="EMBL/GenBank/DDBJ databases">
        <authorList>
            <person name="Varghese N."/>
            <person name="Submissions S."/>
        </authorList>
    </citation>
    <scope>NUCLEOTIDE SEQUENCE [LARGE SCALE GENOMIC DNA]</scope>
    <source>
        <strain evidence="5">CGMCC 1.7736</strain>
    </source>
</reference>
<gene>
    <name evidence="4" type="ORF">SAMN04487947_3331</name>
</gene>
<sequence>MSNPPAGRETTVVVADDDEDLRETFELWLSARSAWDVRAAADGREALELVTPAADAVVLDREMPLVSGGEVVRALSKDGFAGAVVVVSGNEPDADLGAEDVSCYLTKPVCRDRLLDAVDAALERERASRPIAQAVTDGSKRDSGPAQ</sequence>
<evidence type="ECO:0000256" key="1">
    <source>
        <dbReference type="ARBA" id="ARBA00022553"/>
    </source>
</evidence>
<dbReference type="AlphaFoldDB" id="A0A1I6IIT0"/>
<evidence type="ECO:0000256" key="2">
    <source>
        <dbReference type="PROSITE-ProRule" id="PRU00169"/>
    </source>
</evidence>
<dbReference type="Pfam" id="PF00072">
    <property type="entry name" value="Response_reg"/>
    <property type="match status" value="1"/>
</dbReference>
<dbReference type="EMBL" id="FOYT01000003">
    <property type="protein sequence ID" value="SFR66626.1"/>
    <property type="molecule type" value="Genomic_DNA"/>
</dbReference>
<evidence type="ECO:0000313" key="5">
    <source>
        <dbReference type="Proteomes" id="UP000198531"/>
    </source>
</evidence>
<dbReference type="PANTHER" id="PTHR44591">
    <property type="entry name" value="STRESS RESPONSE REGULATOR PROTEIN 1"/>
    <property type="match status" value="1"/>
</dbReference>
<keyword evidence="1 2" id="KW-0597">Phosphoprotein</keyword>